<dbReference type="PANTHER" id="PTHR21642:SF6">
    <property type="entry name" value="CEREBRAL CAVERNOUS MALFORMATIONS 2 HARMONIN-HOMOLOGY DOMAIN-CONTAINING PROTEIN"/>
    <property type="match status" value="1"/>
</dbReference>
<dbReference type="CDD" id="cd13516">
    <property type="entry name" value="HHD_CCM2"/>
    <property type="match status" value="1"/>
</dbReference>
<reference evidence="4" key="2">
    <citation type="submission" date="2021-01" db="UniProtKB">
        <authorList>
            <consortium name="EnsemblMetazoa"/>
        </authorList>
    </citation>
    <scope>IDENTIFICATION</scope>
</reference>
<feature type="region of interest" description="Disordered" evidence="2">
    <location>
        <begin position="360"/>
        <end position="384"/>
    </location>
</feature>
<dbReference type="InterPro" id="IPR019517">
    <property type="entry name" value="Integrin-bd_ICAP-1"/>
</dbReference>
<dbReference type="KEGG" id="spu:577159"/>
<evidence type="ECO:0000313" key="4">
    <source>
        <dbReference type="EnsemblMetazoa" id="XP_030839001"/>
    </source>
</evidence>
<dbReference type="AlphaFoldDB" id="A0A7M7NN22"/>
<dbReference type="InterPro" id="IPR032375">
    <property type="entry name" value="CCM2_C"/>
</dbReference>
<dbReference type="Pfam" id="PF10480">
    <property type="entry name" value="ICAP-1_inte_bdg"/>
    <property type="match status" value="1"/>
</dbReference>
<feature type="compositionally biased region" description="Polar residues" evidence="2">
    <location>
        <begin position="27"/>
        <end position="44"/>
    </location>
</feature>
<dbReference type="EnsemblMetazoa" id="XM_030983141">
    <property type="protein sequence ID" value="XP_030839001"/>
    <property type="gene ID" value="LOC577159"/>
</dbReference>
<sequence length="416" mass="47234">MEKVIMCYHVSMALYKTGFKLFPSKTRTSANSSKENGSNNSASAAQPEARRQLKTLELTPPDFKVDRQILIDSYLDIEVKFLGQLEDIPFEIDPTKRTEILRNIDSARKKGILPWNSHSGRYDAIIRLSARQINVLQKNETSLVRAFIHNIVSVSYVRDDAQHLVIMKTATESQQEKCELVVWECPSKEKSEEICAIVQQIFEVVYTEMTMKQFDLSLMQAVNDYSIGRSTVAHQRPPLPGMYSQPETSSEAVPYSGANPNSNSAEIISVTAKVLLQEYIEELRSKLSGEELQQFASILKEYRQMGSIENFCTSLQRLYGPDRKTLFPDMRPYIPEKDMDYFESFLERNSLQDQYSFYHGGRRSRRTGSDASSTSTIGGVDNGVYSHSIPSDMDDLDRALMDVCDQVDRLDASIDS</sequence>
<dbReference type="CTD" id="83605"/>
<keyword evidence="5" id="KW-1185">Reference proteome</keyword>
<reference evidence="5" key="1">
    <citation type="submission" date="2015-02" db="EMBL/GenBank/DDBJ databases">
        <title>Genome sequencing for Strongylocentrotus purpuratus.</title>
        <authorList>
            <person name="Murali S."/>
            <person name="Liu Y."/>
            <person name="Vee V."/>
            <person name="English A."/>
            <person name="Wang M."/>
            <person name="Skinner E."/>
            <person name="Han Y."/>
            <person name="Muzny D.M."/>
            <person name="Worley K.C."/>
            <person name="Gibbs R.A."/>
        </authorList>
    </citation>
    <scope>NUCLEOTIDE SEQUENCE</scope>
</reference>
<dbReference type="Pfam" id="PF16545">
    <property type="entry name" value="CCM2_C"/>
    <property type="match status" value="1"/>
</dbReference>
<evidence type="ECO:0000256" key="2">
    <source>
        <dbReference type="SAM" id="MobiDB-lite"/>
    </source>
</evidence>
<dbReference type="InterPro" id="IPR011993">
    <property type="entry name" value="PH-like_dom_sf"/>
</dbReference>
<dbReference type="InParanoid" id="A0A7M7NN22"/>
<dbReference type="Gene3D" id="1.20.1160.20">
    <property type="match status" value="1"/>
</dbReference>
<protein>
    <recommendedName>
        <fullName evidence="3">Cerebral cavernous malformations 2 harmonin-homology domain-containing protein</fullName>
    </recommendedName>
</protein>
<dbReference type="PANTHER" id="PTHR21642">
    <property type="entry name" value="CEREBRAL CAVERNOUS MALFORMATIONS PROTEIN 2 HOMOLOG"/>
    <property type="match status" value="1"/>
</dbReference>
<evidence type="ECO:0000313" key="5">
    <source>
        <dbReference type="Proteomes" id="UP000007110"/>
    </source>
</evidence>
<dbReference type="Proteomes" id="UP000007110">
    <property type="component" value="Unassembled WGS sequence"/>
</dbReference>
<dbReference type="OMA" id="IEDYMTV"/>
<dbReference type="Gene3D" id="2.30.29.30">
    <property type="entry name" value="Pleckstrin-homology domain (PH domain)/Phosphotyrosine-binding domain (PTB)"/>
    <property type="match status" value="1"/>
</dbReference>
<organism evidence="4 5">
    <name type="scientific">Strongylocentrotus purpuratus</name>
    <name type="common">Purple sea urchin</name>
    <dbReference type="NCBI Taxonomy" id="7668"/>
    <lineage>
        <taxon>Eukaryota</taxon>
        <taxon>Metazoa</taxon>
        <taxon>Echinodermata</taxon>
        <taxon>Eleutherozoa</taxon>
        <taxon>Echinozoa</taxon>
        <taxon>Echinoidea</taxon>
        <taxon>Euechinoidea</taxon>
        <taxon>Echinacea</taxon>
        <taxon>Camarodonta</taxon>
        <taxon>Echinidea</taxon>
        <taxon>Strongylocentrotidae</taxon>
        <taxon>Strongylocentrotus</taxon>
    </lineage>
</organism>
<evidence type="ECO:0000259" key="3">
    <source>
        <dbReference type="Pfam" id="PF16545"/>
    </source>
</evidence>
<accession>A0A7M7NN22</accession>
<feature type="domain" description="Cerebral cavernous malformations 2 harmonin-homology" evidence="3">
    <location>
        <begin position="270"/>
        <end position="352"/>
    </location>
</feature>
<dbReference type="GeneID" id="577159"/>
<name>A0A7M7NN22_STRPU</name>
<feature type="region of interest" description="Disordered" evidence="2">
    <location>
        <begin position="27"/>
        <end position="49"/>
    </location>
</feature>
<dbReference type="InterPro" id="IPR026159">
    <property type="entry name" value="Malcavernin"/>
</dbReference>
<comment type="similarity">
    <text evidence="1">Belongs to the CCM2 family.</text>
</comment>
<dbReference type="RefSeq" id="XP_030839001.1">
    <property type="nucleotide sequence ID" value="XM_030983141.1"/>
</dbReference>
<dbReference type="OrthoDB" id="5828470at2759"/>
<dbReference type="FunCoup" id="A0A7M7NN22">
    <property type="interactions" value="675"/>
</dbReference>
<proteinExistence type="inferred from homology"/>
<evidence type="ECO:0000256" key="1">
    <source>
        <dbReference type="ARBA" id="ARBA00010822"/>
    </source>
</evidence>